<proteinExistence type="predicted"/>
<evidence type="ECO:0000313" key="2">
    <source>
        <dbReference type="Proteomes" id="UP001451303"/>
    </source>
</evidence>
<gene>
    <name evidence="1" type="ORF">QR685DRAFT_567718</name>
</gene>
<keyword evidence="2" id="KW-1185">Reference proteome</keyword>
<comment type="caution">
    <text evidence="1">The sequence shown here is derived from an EMBL/GenBank/DDBJ whole genome shotgun (WGS) entry which is preliminary data.</text>
</comment>
<evidence type="ECO:0000313" key="1">
    <source>
        <dbReference type="EMBL" id="KAL0474825.1"/>
    </source>
</evidence>
<dbReference type="EMBL" id="JAVLET010000001">
    <property type="protein sequence ID" value="KAL0474825.1"/>
    <property type="molecule type" value="Genomic_DNA"/>
</dbReference>
<organism evidence="1 2">
    <name type="scientific">Neurospora intermedia</name>
    <dbReference type="NCBI Taxonomy" id="5142"/>
    <lineage>
        <taxon>Eukaryota</taxon>
        <taxon>Fungi</taxon>
        <taxon>Dikarya</taxon>
        <taxon>Ascomycota</taxon>
        <taxon>Pezizomycotina</taxon>
        <taxon>Sordariomycetes</taxon>
        <taxon>Sordariomycetidae</taxon>
        <taxon>Sordariales</taxon>
        <taxon>Sordariaceae</taxon>
        <taxon>Neurospora</taxon>
    </lineage>
</organism>
<sequence>MTQLAKRSYATQVSSVITTNYCRMTYIQIYKADYQGTESSNQFATHKISSDMISADLLVPRLHILPGLDIKSEHIKSGPACTHSGFVEIRSIYTS</sequence>
<dbReference type="Proteomes" id="UP001451303">
    <property type="component" value="Unassembled WGS sequence"/>
</dbReference>
<accession>A0ABR3DQ87</accession>
<protein>
    <submittedName>
        <fullName evidence="1">Uncharacterized protein</fullName>
    </submittedName>
</protein>
<reference evidence="1 2" key="1">
    <citation type="submission" date="2023-09" db="EMBL/GenBank/DDBJ databases">
        <title>Multi-omics analysis of a traditional fermented food reveals byproduct-associated fungal strains for waste-to-food upcycling.</title>
        <authorList>
            <consortium name="Lawrence Berkeley National Laboratory"/>
            <person name="Rekdal V.M."/>
            <person name="Villalobos-Escobedo J.M."/>
            <person name="Rodriguez-Valeron N."/>
            <person name="Garcia M.O."/>
            <person name="Vasquez D.P."/>
            <person name="Damayanti I."/>
            <person name="Sorensen P.M."/>
            <person name="Baidoo E.E."/>
            <person name="De Carvalho A.C."/>
            <person name="Riley R."/>
            <person name="Lipzen A."/>
            <person name="He G."/>
            <person name="Yan M."/>
            <person name="Haridas S."/>
            <person name="Daum C."/>
            <person name="Yoshinaga Y."/>
            <person name="Ng V."/>
            <person name="Grigoriev I.V."/>
            <person name="Munk R."/>
            <person name="Nuraida L."/>
            <person name="Wijaya C.H."/>
            <person name="Morales P.-C."/>
            <person name="Keasling J.D."/>
        </authorList>
    </citation>
    <scope>NUCLEOTIDE SEQUENCE [LARGE SCALE GENOMIC DNA]</scope>
    <source>
        <strain evidence="1 2">FGSC 2613</strain>
    </source>
</reference>
<name>A0ABR3DQ87_NEUIN</name>